<dbReference type="Pfam" id="PF13580">
    <property type="entry name" value="SIS_2"/>
    <property type="match status" value="1"/>
</dbReference>
<dbReference type="RefSeq" id="WP_209971500.1">
    <property type="nucleotide sequence ID" value="NZ_JAGGLB010000006.1"/>
</dbReference>
<dbReference type="Gene3D" id="3.40.50.10490">
    <property type="entry name" value="Glucose-6-phosphate isomerase like protein, domain 1"/>
    <property type="match status" value="1"/>
</dbReference>
<feature type="domain" description="SIS" evidence="1">
    <location>
        <begin position="31"/>
        <end position="210"/>
    </location>
</feature>
<name>A0ABS4IT41_9BACL</name>
<protein>
    <submittedName>
        <fullName evidence="2">Phosphosugar-binding protein</fullName>
    </submittedName>
</protein>
<evidence type="ECO:0000313" key="3">
    <source>
        <dbReference type="Proteomes" id="UP001519287"/>
    </source>
</evidence>
<dbReference type="InterPro" id="IPR001347">
    <property type="entry name" value="SIS_dom"/>
</dbReference>
<dbReference type="SUPFAM" id="SSF53697">
    <property type="entry name" value="SIS domain"/>
    <property type="match status" value="1"/>
</dbReference>
<proteinExistence type="predicted"/>
<sequence length="242" mass="26547">MKQLYFRKLGDLLGRIESEQGESIDRAAELISNAVAKGDCIHIYDTGHMLDSELIHRAGGLNCFKRLAFALTVDNDVRKRTKDMDKNRNLEGVVRYALNASNVHPGDVLFIGSVSGKSVLPVDLAIHARELGVTVIVITSVAYSSIVQSEHSSGKRLFEVADLVIDNCAPSQDGMIELSQMEVSMCPASGIAAAVIMWAIEAKTVELLLNKGIKPTILKSVNYPGGLEYNDTEFRRYEETGY</sequence>
<comment type="caution">
    <text evidence="2">The sequence shown here is derived from an EMBL/GenBank/DDBJ whole genome shotgun (WGS) entry which is preliminary data.</text>
</comment>
<gene>
    <name evidence="2" type="ORF">J2Z66_002341</name>
</gene>
<dbReference type="InterPro" id="IPR046348">
    <property type="entry name" value="SIS_dom_sf"/>
</dbReference>
<dbReference type="PROSITE" id="PS51464">
    <property type="entry name" value="SIS"/>
    <property type="match status" value="1"/>
</dbReference>
<keyword evidence="3" id="KW-1185">Reference proteome</keyword>
<organism evidence="2 3">
    <name type="scientific">Paenibacillus eucommiae</name>
    <dbReference type="NCBI Taxonomy" id="1355755"/>
    <lineage>
        <taxon>Bacteria</taxon>
        <taxon>Bacillati</taxon>
        <taxon>Bacillota</taxon>
        <taxon>Bacilli</taxon>
        <taxon>Bacillales</taxon>
        <taxon>Paenibacillaceae</taxon>
        <taxon>Paenibacillus</taxon>
    </lineage>
</organism>
<evidence type="ECO:0000313" key="2">
    <source>
        <dbReference type="EMBL" id="MBP1990735.1"/>
    </source>
</evidence>
<dbReference type="EMBL" id="JAGGLB010000006">
    <property type="protein sequence ID" value="MBP1990735.1"/>
    <property type="molecule type" value="Genomic_DNA"/>
</dbReference>
<dbReference type="NCBIfam" id="NF002805">
    <property type="entry name" value="PRK02947.1"/>
    <property type="match status" value="1"/>
</dbReference>
<reference evidence="2 3" key="1">
    <citation type="submission" date="2021-03" db="EMBL/GenBank/DDBJ databases">
        <title>Genomic Encyclopedia of Type Strains, Phase IV (KMG-IV): sequencing the most valuable type-strain genomes for metagenomic binning, comparative biology and taxonomic classification.</title>
        <authorList>
            <person name="Goeker M."/>
        </authorList>
    </citation>
    <scope>NUCLEOTIDE SEQUENCE [LARGE SCALE GENOMIC DNA]</scope>
    <source>
        <strain evidence="2 3">DSM 26048</strain>
    </source>
</reference>
<dbReference type="Proteomes" id="UP001519287">
    <property type="component" value="Unassembled WGS sequence"/>
</dbReference>
<evidence type="ECO:0000259" key="1">
    <source>
        <dbReference type="PROSITE" id="PS51464"/>
    </source>
</evidence>
<accession>A0ABS4IT41</accession>